<protein>
    <submittedName>
        <fullName evidence="4">IMPACT family protein</fullName>
    </submittedName>
</protein>
<dbReference type="PANTHER" id="PTHR16301:SF20">
    <property type="entry name" value="IMPACT FAMILY MEMBER YIGZ"/>
    <property type="match status" value="1"/>
</dbReference>
<gene>
    <name evidence="4" type="ORF">DMP07_00180</name>
</gene>
<feature type="domain" description="UPF0029" evidence="3">
    <location>
        <begin position="143"/>
        <end position="198"/>
    </location>
</feature>
<dbReference type="InterPro" id="IPR020568">
    <property type="entry name" value="Ribosomal_Su5_D2-typ_SF"/>
</dbReference>
<evidence type="ECO:0000313" key="5">
    <source>
        <dbReference type="Proteomes" id="UP000267368"/>
    </source>
</evidence>
<evidence type="ECO:0000256" key="1">
    <source>
        <dbReference type="ARBA" id="ARBA00007665"/>
    </source>
</evidence>
<name>A0A3N0AHK3_9ACTN</name>
<dbReference type="PANTHER" id="PTHR16301">
    <property type="entry name" value="IMPACT-RELATED"/>
    <property type="match status" value="1"/>
</dbReference>
<dbReference type="InterPro" id="IPR001498">
    <property type="entry name" value="Impact_N"/>
</dbReference>
<dbReference type="Gene3D" id="3.30.70.240">
    <property type="match status" value="1"/>
</dbReference>
<dbReference type="Pfam" id="PF09186">
    <property type="entry name" value="DUF1949"/>
    <property type="match status" value="1"/>
</dbReference>
<dbReference type="SUPFAM" id="SSF54980">
    <property type="entry name" value="EF-G C-terminal domain-like"/>
    <property type="match status" value="1"/>
</dbReference>
<dbReference type="GO" id="GO:0005737">
    <property type="term" value="C:cytoplasm"/>
    <property type="evidence" value="ECO:0007669"/>
    <property type="project" value="TreeGrafter"/>
</dbReference>
<comment type="caution">
    <text evidence="4">The sequence shown here is derived from an EMBL/GenBank/DDBJ whole genome shotgun (WGS) entry which is preliminary data.</text>
</comment>
<dbReference type="GO" id="GO:0006446">
    <property type="term" value="P:regulation of translational initiation"/>
    <property type="evidence" value="ECO:0007669"/>
    <property type="project" value="TreeGrafter"/>
</dbReference>
<evidence type="ECO:0000259" key="2">
    <source>
        <dbReference type="Pfam" id="PF01205"/>
    </source>
</evidence>
<sequence length="211" mass="23246">MNSYTTIEGRATAEIEEKKSRFIASVAHVETEEEALAFLEEVRAANRMARHNVYAYILREGGAGADGRVRYSDDGEPQKTAGLPTLEVIQHAGLTDIAIVTTRYFGGVLLGTGGLVRAYTQAAQAGIEAANLVVVSQCVDISVRMDYPLYDQMVRLAADCEAKMIDVQYTDRVTMVLRMLDGTQEPLLAKLTELFRGKEEIEVSDPFDAMF</sequence>
<proteinExistence type="inferred from homology"/>
<feature type="domain" description="Impact N-terminal" evidence="2">
    <location>
        <begin position="18"/>
        <end position="125"/>
    </location>
</feature>
<comment type="similarity">
    <text evidence="1">Belongs to the IMPACT family.</text>
</comment>
<dbReference type="InterPro" id="IPR023582">
    <property type="entry name" value="Impact"/>
</dbReference>
<evidence type="ECO:0000313" key="4">
    <source>
        <dbReference type="EMBL" id="RNL21310.1"/>
    </source>
</evidence>
<organism evidence="4 5">
    <name type="scientific">Slackia faecicanis</name>
    <dbReference type="NCBI Taxonomy" id="255723"/>
    <lineage>
        <taxon>Bacteria</taxon>
        <taxon>Bacillati</taxon>
        <taxon>Actinomycetota</taxon>
        <taxon>Coriobacteriia</taxon>
        <taxon>Eggerthellales</taxon>
        <taxon>Eggerthellaceae</taxon>
        <taxon>Slackia</taxon>
    </lineage>
</organism>
<dbReference type="RefSeq" id="WP_123197152.1">
    <property type="nucleotide sequence ID" value="NZ_QICB01000001.1"/>
</dbReference>
<accession>A0A3N0AHK3</accession>
<dbReference type="SUPFAM" id="SSF54211">
    <property type="entry name" value="Ribosomal protein S5 domain 2-like"/>
    <property type="match status" value="1"/>
</dbReference>
<dbReference type="Pfam" id="PF01205">
    <property type="entry name" value="Impact_N"/>
    <property type="match status" value="1"/>
</dbReference>
<dbReference type="InterPro" id="IPR015269">
    <property type="entry name" value="UPF0029_Impact_C"/>
</dbReference>
<keyword evidence="5" id="KW-1185">Reference proteome</keyword>
<dbReference type="InterPro" id="IPR035647">
    <property type="entry name" value="EFG_III/V"/>
</dbReference>
<dbReference type="AlphaFoldDB" id="A0A3N0AHK3"/>
<reference evidence="5" key="1">
    <citation type="submission" date="2018-05" db="EMBL/GenBank/DDBJ databases">
        <title>Genome Sequencing of selected type strains of the family Eggerthellaceae.</title>
        <authorList>
            <person name="Danylec N."/>
            <person name="Stoll D.A."/>
            <person name="Doetsch A."/>
            <person name="Huch M."/>
        </authorList>
    </citation>
    <scope>NUCLEOTIDE SEQUENCE [LARGE SCALE GENOMIC DNA]</scope>
    <source>
        <strain evidence="5">DSM 17537</strain>
    </source>
</reference>
<dbReference type="OrthoDB" id="9813771at2"/>
<dbReference type="InterPro" id="IPR036956">
    <property type="entry name" value="Impact_N_sf"/>
</dbReference>
<dbReference type="EMBL" id="QICB01000001">
    <property type="protein sequence ID" value="RNL21310.1"/>
    <property type="molecule type" value="Genomic_DNA"/>
</dbReference>
<evidence type="ECO:0000259" key="3">
    <source>
        <dbReference type="Pfam" id="PF09186"/>
    </source>
</evidence>
<dbReference type="Gene3D" id="3.30.230.30">
    <property type="entry name" value="Impact, N-terminal domain"/>
    <property type="match status" value="1"/>
</dbReference>
<dbReference type="Proteomes" id="UP000267368">
    <property type="component" value="Unassembled WGS sequence"/>
</dbReference>